<organism evidence="4 5">
    <name type="scientific">Seiridium unicorne</name>
    <dbReference type="NCBI Taxonomy" id="138068"/>
    <lineage>
        <taxon>Eukaryota</taxon>
        <taxon>Fungi</taxon>
        <taxon>Dikarya</taxon>
        <taxon>Ascomycota</taxon>
        <taxon>Pezizomycotina</taxon>
        <taxon>Sordariomycetes</taxon>
        <taxon>Xylariomycetidae</taxon>
        <taxon>Amphisphaeriales</taxon>
        <taxon>Sporocadaceae</taxon>
        <taxon>Seiridium</taxon>
    </lineage>
</organism>
<dbReference type="Pfam" id="PF20237">
    <property type="entry name" value="DUF6594"/>
    <property type="match status" value="1"/>
</dbReference>
<feature type="domain" description="DUF6594" evidence="3">
    <location>
        <begin position="46"/>
        <end position="294"/>
    </location>
</feature>
<comment type="caution">
    <text evidence="4">The sequence shown here is derived from an EMBL/GenBank/DDBJ whole genome shotgun (WGS) entry which is preliminary data.</text>
</comment>
<feature type="region of interest" description="Disordered" evidence="1">
    <location>
        <begin position="1"/>
        <end position="34"/>
    </location>
</feature>
<gene>
    <name evidence="4" type="ORF">SUNI508_08459</name>
</gene>
<feature type="transmembrane region" description="Helical" evidence="2">
    <location>
        <begin position="233"/>
        <end position="252"/>
    </location>
</feature>
<accession>A0ABR2UTP7</accession>
<reference evidence="4 5" key="1">
    <citation type="journal article" date="2024" name="J. Plant Pathol.">
        <title>Sequence and assembly of the genome of Seiridium unicorne, isolate CBS 538.82, causal agent of cypress canker disease.</title>
        <authorList>
            <person name="Scali E."/>
            <person name="Rocca G.D."/>
            <person name="Danti R."/>
            <person name="Garbelotto M."/>
            <person name="Barberini S."/>
            <person name="Baroncelli R."/>
            <person name="Emiliani G."/>
        </authorList>
    </citation>
    <scope>NUCLEOTIDE SEQUENCE [LARGE SCALE GENOMIC DNA]</scope>
    <source>
        <strain evidence="4 5">BM-138-508</strain>
    </source>
</reference>
<keyword evidence="2" id="KW-0812">Transmembrane</keyword>
<dbReference type="InterPro" id="IPR046529">
    <property type="entry name" value="DUF6594"/>
</dbReference>
<evidence type="ECO:0000313" key="4">
    <source>
        <dbReference type="EMBL" id="KAK9418030.1"/>
    </source>
</evidence>
<keyword evidence="2" id="KW-1133">Transmembrane helix</keyword>
<feature type="compositionally biased region" description="Low complexity" evidence="1">
    <location>
        <begin position="1"/>
        <end position="11"/>
    </location>
</feature>
<dbReference type="PANTHER" id="PTHR34502">
    <property type="entry name" value="DUF6594 DOMAIN-CONTAINING PROTEIN-RELATED"/>
    <property type="match status" value="1"/>
</dbReference>
<name>A0ABR2UTP7_9PEZI</name>
<dbReference type="Proteomes" id="UP001408356">
    <property type="component" value="Unassembled WGS sequence"/>
</dbReference>
<feature type="transmembrane region" description="Helical" evidence="2">
    <location>
        <begin position="264"/>
        <end position="283"/>
    </location>
</feature>
<evidence type="ECO:0000256" key="1">
    <source>
        <dbReference type="SAM" id="MobiDB-lite"/>
    </source>
</evidence>
<evidence type="ECO:0000259" key="3">
    <source>
        <dbReference type="Pfam" id="PF20237"/>
    </source>
</evidence>
<proteinExistence type="predicted"/>
<evidence type="ECO:0000256" key="2">
    <source>
        <dbReference type="SAM" id="Phobius"/>
    </source>
</evidence>
<keyword evidence="2" id="KW-0472">Membrane</keyword>
<protein>
    <submittedName>
        <fullName evidence="4">DUF6594 domain-containing protein</fullName>
    </submittedName>
</protein>
<evidence type="ECO:0000313" key="5">
    <source>
        <dbReference type="Proteomes" id="UP001408356"/>
    </source>
</evidence>
<dbReference type="PANTHER" id="PTHR34502:SF4">
    <property type="entry name" value="DUF6594 DOMAIN-CONTAINING PROTEIN"/>
    <property type="match status" value="1"/>
</dbReference>
<dbReference type="EMBL" id="JARVKF010000394">
    <property type="protein sequence ID" value="KAK9418030.1"/>
    <property type="molecule type" value="Genomic_DNA"/>
</dbReference>
<keyword evidence="5" id="KW-1185">Reference proteome</keyword>
<sequence>MSSSVKGRSSSVTEQGVAPSQVCTPSHDTMPTDEEIQRKPWKFVGYKSYADFVSSDSDFFILRRFDALNVRISLAMQDKLSVLEEELNALDGRYSQREAVDINNGTFRDDMEDREVLLEEVSKHLYRYNKFIMQQSALRQYSKAPRRDIKSIKNWHYNHGNAAISAEEQRYLDHSDDLICVAHKDKTPLRRALDSSLRLRTLNLWRERGKDESVPQYDMNYVSYYSDKRMDQFASIFIMCIGLLMLITPIWILQALEPSKMKLVVITIFVFVFLMVMSFAMVARPFEALGATAAQVYPPL</sequence>